<dbReference type="PROSITE" id="PS50005">
    <property type="entry name" value="TPR"/>
    <property type="match status" value="1"/>
</dbReference>
<dbReference type="SMART" id="SM00028">
    <property type="entry name" value="TPR"/>
    <property type="match status" value="12"/>
</dbReference>
<dbReference type="InterPro" id="IPR033396">
    <property type="entry name" value="DUF5107"/>
</dbReference>
<evidence type="ECO:0000313" key="3">
    <source>
        <dbReference type="EMBL" id="MDO5986564.1"/>
    </source>
</evidence>
<dbReference type="InterPro" id="IPR011990">
    <property type="entry name" value="TPR-like_helical_dom_sf"/>
</dbReference>
<evidence type="ECO:0000259" key="2">
    <source>
        <dbReference type="Pfam" id="PF17128"/>
    </source>
</evidence>
<dbReference type="PANTHER" id="PTHR12558">
    <property type="entry name" value="CELL DIVISION CYCLE 16,23,27"/>
    <property type="match status" value="1"/>
</dbReference>
<feature type="domain" description="DUF5107" evidence="2">
    <location>
        <begin position="39"/>
        <end position="341"/>
    </location>
</feature>
<dbReference type="Pfam" id="PF17128">
    <property type="entry name" value="DUF5107"/>
    <property type="match status" value="1"/>
</dbReference>
<keyword evidence="1" id="KW-0802">TPR repeat</keyword>
<dbReference type="EMBL" id="JAUOEM010000001">
    <property type="protein sequence ID" value="MDO5986564.1"/>
    <property type="molecule type" value="Genomic_DNA"/>
</dbReference>
<feature type="repeat" description="TPR" evidence="1">
    <location>
        <begin position="754"/>
        <end position="787"/>
    </location>
</feature>
<dbReference type="RefSeq" id="WP_303281076.1">
    <property type="nucleotide sequence ID" value="NZ_BAABCZ010000016.1"/>
</dbReference>
<dbReference type="Gene3D" id="1.25.40.10">
    <property type="entry name" value="Tetratricopeptide repeat domain"/>
    <property type="match status" value="3"/>
</dbReference>
<evidence type="ECO:0000313" key="4">
    <source>
        <dbReference type="Proteomes" id="UP001176891"/>
    </source>
</evidence>
<organism evidence="3 4">
    <name type="scientific">Flavivirga amylovorans</name>
    <dbReference type="NCBI Taxonomy" id="870486"/>
    <lineage>
        <taxon>Bacteria</taxon>
        <taxon>Pseudomonadati</taxon>
        <taxon>Bacteroidota</taxon>
        <taxon>Flavobacteriia</taxon>
        <taxon>Flavobacteriales</taxon>
        <taxon>Flavobacteriaceae</taxon>
        <taxon>Flavivirga</taxon>
    </lineage>
</organism>
<gene>
    <name evidence="3" type="ORF">Q4Q39_04005</name>
</gene>
<keyword evidence="4" id="KW-1185">Reference proteome</keyword>
<proteinExistence type="predicted"/>
<protein>
    <submittedName>
        <fullName evidence="3">DUF5107 domain-containing protein</fullName>
    </submittedName>
</protein>
<reference evidence="3" key="1">
    <citation type="submission" date="2023-07" db="EMBL/GenBank/DDBJ databases">
        <title>Two novel species in the genus Flavivirga.</title>
        <authorList>
            <person name="Kwon K."/>
        </authorList>
    </citation>
    <scope>NUCLEOTIDE SEQUENCE</scope>
    <source>
        <strain evidence="3">KACC 14157</strain>
    </source>
</reference>
<name>A0ABT8WY06_9FLAO</name>
<dbReference type="SUPFAM" id="SSF48452">
    <property type="entry name" value="TPR-like"/>
    <property type="match status" value="3"/>
</dbReference>
<dbReference type="Pfam" id="PF13181">
    <property type="entry name" value="TPR_8"/>
    <property type="match status" value="1"/>
</dbReference>
<accession>A0ABT8WY06</accession>
<evidence type="ECO:0000256" key="1">
    <source>
        <dbReference type="PROSITE-ProRule" id="PRU00339"/>
    </source>
</evidence>
<dbReference type="Proteomes" id="UP001176891">
    <property type="component" value="Unassembled WGS sequence"/>
</dbReference>
<sequence length="1091" mass="126702">MEVKVWSEKVVIPTYEIGEPEKNPIFLEKRVYQGSSGKMYPNPAIEKIHDDKIDKEWLGCFLENDFLKIMILPELGGRVQMAYDKTKKRHFVYYNEVIKPALVGLTGPWISGGIEFNWPQHHRPSTYEPVDYKIEEHSDGSKTVWCSEIERMFGTKGMAGFKLYPDKAYLEINAKLYNRTSLPQTFLWWANPAVAVNDDYQSVFPPDVNAVFDHGKRDVSKFPIATGTYYKFDYSPGTDISRYKNIPVPTSYMAIKSKYNFVGGYENDSKGGLLHVANHHVSPGKKQWTWGDGDFGRAWDRNLTDNNGPYIELMCGVYTDNQPDFSWIMPYEEKAFTQYFMPYQDLGVVKNASKNAMLNLEFIGDKAALSVYATGIYKHVSIKVLQENKELLNDKFDFKPGVTYFKDLTIDAAVSQDSYYVSVVSEEGELLIDWAPEKKEFDDIPEAAKAAKAPKEISTIEELYLNGQHLEQYRHATYSPTDYYQEALNRDPEDIRCNNAMGLLSFRNGKFRESETYFLKAYQKQILRNPNPYDGEPLFNLGLSLRYQGKSQQAYEAFYKSIWNTNFMDSGYFQIAQIEAQNKEWNLSLESIDKSLIRNWHNHKARHLKAAILRKNNNIIEAKKLIDASLELDAFNFGLYFEKFLLGDSTAKNDMIELMRGNIQNYIEISLDYHWAGMYAEAIELLNAGIEQEADIYPMALYYKAWFLDKSGERSKAITVVKESEMCLPDYCFPNRLESVLALQFAMKVNPDGAKAPYYLGNFWYDKRQYQEALQCWETSIENDTNFPTVYRNLALAYFNKFNKEEKALHALETAFKLNKQDARIFMELDQLYKKLNKTVDFRLHFLEEHIELVKQRDDLYIEWVYLNILKRDFLKAFNLIMERKFHPWEGGEGKITKAYTVCLVNLSKISIENKEFDKAIDLLHKAKTYPPNLGEGKLQGAQENDIDFWLGCAYEGMGEFEEAKTYWEQASKGLSEPSIAWFYNDQQPDTIFYQGMALIKLKENKEATKRFDKLINFGKEHMNDAVKIDYFAVSLPDLLIWEEDLNQKNKTHCNYLMALGYKGKNMNKESLQCFRSILKYDNAHIGILEN</sequence>
<dbReference type="InterPro" id="IPR019734">
    <property type="entry name" value="TPR_rpt"/>
</dbReference>
<dbReference type="PANTHER" id="PTHR12558:SF13">
    <property type="entry name" value="CELL DIVISION CYCLE PROTEIN 27 HOMOLOG"/>
    <property type="match status" value="1"/>
</dbReference>
<comment type="caution">
    <text evidence="3">The sequence shown here is derived from an EMBL/GenBank/DDBJ whole genome shotgun (WGS) entry which is preliminary data.</text>
</comment>